<dbReference type="AlphaFoldDB" id="B7PW92"/>
<comment type="similarity">
    <text evidence="1">Belongs to the ATP-dependent AMP-binding enzyme family.</text>
</comment>
<comment type="catalytic activity">
    <reaction evidence="5">
        <text>octanoate + ATP + CoA = octanoyl-CoA + AMP + diphosphate</text>
        <dbReference type="Rhea" id="RHEA:33631"/>
        <dbReference type="ChEBI" id="CHEBI:25646"/>
        <dbReference type="ChEBI" id="CHEBI:30616"/>
        <dbReference type="ChEBI" id="CHEBI:33019"/>
        <dbReference type="ChEBI" id="CHEBI:57287"/>
        <dbReference type="ChEBI" id="CHEBI:57386"/>
        <dbReference type="ChEBI" id="CHEBI:456215"/>
    </reaction>
</comment>
<feature type="non-terminal residue" evidence="8">
    <location>
        <position position="179"/>
    </location>
</feature>
<evidence type="ECO:0000256" key="6">
    <source>
        <dbReference type="ARBA" id="ARBA00048277"/>
    </source>
</evidence>
<dbReference type="VEuPathDB" id="VectorBase:ISCW007560"/>
<dbReference type="EMBL" id="DS806351">
    <property type="protein sequence ID" value="EEC10864.1"/>
    <property type="molecule type" value="Genomic_DNA"/>
</dbReference>
<protein>
    <recommendedName>
        <fullName evidence="4">Medium-chain acyl-CoA ligase ACSF2, mitochondrial</fullName>
    </recommendedName>
</protein>
<dbReference type="PANTHER" id="PTHR43201">
    <property type="entry name" value="ACYL-COA SYNTHETASE"/>
    <property type="match status" value="1"/>
</dbReference>
<dbReference type="InterPro" id="IPR000873">
    <property type="entry name" value="AMP-dep_synth/lig_dom"/>
</dbReference>
<dbReference type="EMBL" id="ABJB010595414">
    <property type="status" value="NOT_ANNOTATED_CDS"/>
    <property type="molecule type" value="Genomic_DNA"/>
</dbReference>
<dbReference type="Pfam" id="PF00501">
    <property type="entry name" value="AMP-binding"/>
    <property type="match status" value="2"/>
</dbReference>
<dbReference type="PANTHER" id="PTHR43201:SF5">
    <property type="entry name" value="MEDIUM-CHAIN ACYL-COA LIGASE ACSF2, MITOCHONDRIAL"/>
    <property type="match status" value="1"/>
</dbReference>
<feature type="domain" description="AMP-dependent synthetase/ligase" evidence="7">
    <location>
        <begin position="26"/>
        <end position="97"/>
    </location>
</feature>
<keyword evidence="2 8" id="KW-0436">Ligase</keyword>
<dbReference type="STRING" id="6945.B7PW92"/>
<dbReference type="EMBL" id="ABJB010128345">
    <property type="status" value="NOT_ANNOTATED_CDS"/>
    <property type="molecule type" value="Genomic_DNA"/>
</dbReference>
<organism>
    <name type="scientific">Ixodes scapularis</name>
    <name type="common">Black-legged tick</name>
    <name type="synonym">Deer tick</name>
    <dbReference type="NCBI Taxonomy" id="6945"/>
    <lineage>
        <taxon>Eukaryota</taxon>
        <taxon>Metazoa</taxon>
        <taxon>Ecdysozoa</taxon>
        <taxon>Arthropoda</taxon>
        <taxon>Chelicerata</taxon>
        <taxon>Arachnida</taxon>
        <taxon>Acari</taxon>
        <taxon>Parasitiformes</taxon>
        <taxon>Ixodida</taxon>
        <taxon>Ixodoidea</taxon>
        <taxon>Ixodidae</taxon>
        <taxon>Ixodinae</taxon>
        <taxon>Ixodes</taxon>
    </lineage>
</organism>
<evidence type="ECO:0000256" key="4">
    <source>
        <dbReference type="ARBA" id="ARBA00039638"/>
    </source>
</evidence>
<dbReference type="VEuPathDB" id="VectorBase:ISCI007560"/>
<feature type="domain" description="AMP-dependent synthetase/ligase" evidence="7">
    <location>
        <begin position="99"/>
        <end position="179"/>
    </location>
</feature>
<dbReference type="PaxDb" id="6945-B7PW92"/>
<dbReference type="HOGENOM" id="CLU_1507086_0_0_1"/>
<accession>B7PW92</accession>
<proteinExistence type="inferred from homology"/>
<dbReference type="SUPFAM" id="SSF56801">
    <property type="entry name" value="Acetyl-CoA synthetase-like"/>
    <property type="match status" value="1"/>
</dbReference>
<dbReference type="Gene3D" id="3.40.50.980">
    <property type="match status" value="3"/>
</dbReference>
<dbReference type="GO" id="GO:0031956">
    <property type="term" value="F:medium-chain fatty acid-CoA ligase activity"/>
    <property type="evidence" value="ECO:0007669"/>
    <property type="project" value="UniProtKB-EC"/>
</dbReference>
<evidence type="ECO:0000313" key="9">
    <source>
        <dbReference type="EnsemblMetazoa" id="ISCW007560-PA"/>
    </source>
</evidence>
<sequence length="179" mass="19232">TLTRLSYFHKPGKNPFLPWTMGEVVDRTADAKGDNIAIVSCHQGIAKTFTELRDEVNQFAASLVSLKLPLGSKIGMLAPNIYEWMVVKFAVAKAGLVLGTTGRPKAAMLSHFNVVNNANMIGRGFGLHEQSELICLNAPMIHCYGIVVGTLTAAMFGSTTVMPAPSFKAEAALDAITKH</sequence>
<evidence type="ECO:0000259" key="7">
    <source>
        <dbReference type="Pfam" id="PF00501"/>
    </source>
</evidence>
<evidence type="ECO:0000256" key="3">
    <source>
        <dbReference type="ARBA" id="ARBA00037247"/>
    </source>
</evidence>
<evidence type="ECO:0000256" key="2">
    <source>
        <dbReference type="ARBA" id="ARBA00022598"/>
    </source>
</evidence>
<comment type="function">
    <text evidence="3">Acyl-CoA synthases catalyze the initial reaction in fatty acid metabolism, by forming a thioester with CoA. Has some preference toward medium-chain substrates. Plays a role in adipocyte differentiation.</text>
</comment>
<name>B7PW92_IXOSC</name>
<feature type="non-terminal residue" evidence="8">
    <location>
        <position position="1"/>
    </location>
</feature>
<dbReference type="Proteomes" id="UP000001555">
    <property type="component" value="Unassembled WGS sequence"/>
</dbReference>
<evidence type="ECO:0000313" key="8">
    <source>
        <dbReference type="EMBL" id="EEC10864.1"/>
    </source>
</evidence>
<comment type="catalytic activity">
    <reaction evidence="6">
        <text>a medium-chain fatty acid + ATP + CoA = a medium-chain fatty acyl-CoA + AMP + diphosphate</text>
        <dbReference type="Rhea" id="RHEA:48340"/>
        <dbReference type="ChEBI" id="CHEBI:30616"/>
        <dbReference type="ChEBI" id="CHEBI:33019"/>
        <dbReference type="ChEBI" id="CHEBI:57287"/>
        <dbReference type="ChEBI" id="CHEBI:59558"/>
        <dbReference type="ChEBI" id="CHEBI:90546"/>
        <dbReference type="ChEBI" id="CHEBI:456215"/>
        <dbReference type="EC" id="6.2.1.2"/>
    </reaction>
</comment>
<evidence type="ECO:0000256" key="5">
    <source>
        <dbReference type="ARBA" id="ARBA00047319"/>
    </source>
</evidence>
<dbReference type="EMBL" id="ABJB010293987">
    <property type="status" value="NOT_ANNOTATED_CDS"/>
    <property type="molecule type" value="Genomic_DNA"/>
</dbReference>
<dbReference type="EnsemblMetazoa" id="ISCW007560-RA">
    <property type="protein sequence ID" value="ISCW007560-PA"/>
    <property type="gene ID" value="ISCW007560"/>
</dbReference>
<reference evidence="8 10" key="1">
    <citation type="submission" date="2008-03" db="EMBL/GenBank/DDBJ databases">
        <title>Annotation of Ixodes scapularis.</title>
        <authorList>
            <consortium name="Ixodes scapularis Genome Project Consortium"/>
            <person name="Caler E."/>
            <person name="Hannick L.I."/>
            <person name="Bidwell S."/>
            <person name="Joardar V."/>
            <person name="Thiagarajan M."/>
            <person name="Amedeo P."/>
            <person name="Galinsky K.J."/>
            <person name="Schobel S."/>
            <person name="Inman J."/>
            <person name="Hostetler J."/>
            <person name="Miller J."/>
            <person name="Hammond M."/>
            <person name="Megy K."/>
            <person name="Lawson D."/>
            <person name="Kodira C."/>
            <person name="Sutton G."/>
            <person name="Meyer J."/>
            <person name="Hill C.A."/>
            <person name="Birren B."/>
            <person name="Nene V."/>
            <person name="Collins F."/>
            <person name="Alarcon-Chaidez F."/>
            <person name="Wikel S."/>
            <person name="Strausberg R."/>
        </authorList>
    </citation>
    <scope>NUCLEOTIDE SEQUENCE [LARGE SCALE GENOMIC DNA]</scope>
    <source>
        <strain evidence="10">Wikel</strain>
        <strain evidence="8">Wikel colony</strain>
    </source>
</reference>
<keyword evidence="10" id="KW-1185">Reference proteome</keyword>
<reference evidence="9" key="2">
    <citation type="submission" date="2020-05" db="UniProtKB">
        <authorList>
            <consortium name="EnsemblMetazoa"/>
        </authorList>
    </citation>
    <scope>IDENTIFICATION</scope>
    <source>
        <strain evidence="9">wikel</strain>
    </source>
</reference>
<evidence type="ECO:0000256" key="1">
    <source>
        <dbReference type="ARBA" id="ARBA00006432"/>
    </source>
</evidence>
<gene>
    <name evidence="8" type="ORF">IscW_ISCW007560</name>
</gene>
<evidence type="ECO:0000313" key="10">
    <source>
        <dbReference type="Proteomes" id="UP000001555"/>
    </source>
</evidence>